<organism evidence="2 3">
    <name type="scientific">Sulfitobacter pontiacus</name>
    <dbReference type="NCBI Taxonomy" id="60137"/>
    <lineage>
        <taxon>Bacteria</taxon>
        <taxon>Pseudomonadati</taxon>
        <taxon>Pseudomonadota</taxon>
        <taxon>Alphaproteobacteria</taxon>
        <taxon>Rhodobacterales</taxon>
        <taxon>Roseobacteraceae</taxon>
        <taxon>Sulfitobacter</taxon>
    </lineage>
</organism>
<name>A0A1H3DVY1_9RHOB</name>
<dbReference type="EMBL" id="FNNB01000013">
    <property type="protein sequence ID" value="SDX70576.1"/>
    <property type="molecule type" value="Genomic_DNA"/>
</dbReference>
<accession>A0A1H3DVY1</accession>
<feature type="transmembrane region" description="Helical" evidence="1">
    <location>
        <begin position="12"/>
        <end position="34"/>
    </location>
</feature>
<dbReference type="STRING" id="60137.SAMN04488041_11327"/>
<dbReference type="AlphaFoldDB" id="A0A1H3DVY1"/>
<proteinExistence type="predicted"/>
<evidence type="ECO:0000313" key="2">
    <source>
        <dbReference type="EMBL" id="SDX70576.1"/>
    </source>
</evidence>
<sequence>MMNGDMMGGGMMFGMGVGWLLVIVLLVLMIAALVKYLRK</sequence>
<keyword evidence="1" id="KW-1133">Transmembrane helix</keyword>
<keyword evidence="1" id="KW-0472">Membrane</keyword>
<gene>
    <name evidence="2" type="ORF">SAMN04488041_11327</name>
</gene>
<protein>
    <submittedName>
        <fullName evidence="2">Uncharacterized protein</fullName>
    </submittedName>
</protein>
<reference evidence="3" key="1">
    <citation type="submission" date="2016-10" db="EMBL/GenBank/DDBJ databases">
        <authorList>
            <person name="Varghese N."/>
            <person name="Submissions S."/>
        </authorList>
    </citation>
    <scope>NUCLEOTIDE SEQUENCE [LARGE SCALE GENOMIC DNA]</scope>
    <source>
        <strain evidence="3">DSM 10014</strain>
    </source>
</reference>
<dbReference type="Proteomes" id="UP000183076">
    <property type="component" value="Unassembled WGS sequence"/>
</dbReference>
<keyword evidence="1" id="KW-0812">Transmembrane</keyword>
<evidence type="ECO:0000256" key="1">
    <source>
        <dbReference type="SAM" id="Phobius"/>
    </source>
</evidence>
<evidence type="ECO:0000313" key="3">
    <source>
        <dbReference type="Proteomes" id="UP000183076"/>
    </source>
</evidence>